<organism evidence="2">
    <name type="scientific">Rhizophora mucronata</name>
    <name type="common">Asiatic mangrove</name>
    <dbReference type="NCBI Taxonomy" id="61149"/>
    <lineage>
        <taxon>Eukaryota</taxon>
        <taxon>Viridiplantae</taxon>
        <taxon>Streptophyta</taxon>
        <taxon>Embryophyta</taxon>
        <taxon>Tracheophyta</taxon>
        <taxon>Spermatophyta</taxon>
        <taxon>Magnoliopsida</taxon>
        <taxon>eudicotyledons</taxon>
        <taxon>Gunneridae</taxon>
        <taxon>Pentapetalae</taxon>
        <taxon>rosids</taxon>
        <taxon>fabids</taxon>
        <taxon>Malpighiales</taxon>
        <taxon>Rhizophoraceae</taxon>
        <taxon>Rhizophora</taxon>
    </lineage>
</organism>
<sequence>MFFKSDSHGGKLWWQRRTPPKPTDQTKPSFFRRITQRGMSTDSLCSSTQINGFGGGLWLQKIHFTEPSWLTLTRYCLFSCSQRIFD</sequence>
<name>A0A2P2JSW2_RHIMU</name>
<evidence type="ECO:0000256" key="1">
    <source>
        <dbReference type="SAM" id="MobiDB-lite"/>
    </source>
</evidence>
<accession>A0A2P2JSW2</accession>
<proteinExistence type="predicted"/>
<protein>
    <submittedName>
        <fullName evidence="2">Uncharacterized protein MANES_14G081000</fullName>
    </submittedName>
</protein>
<feature type="region of interest" description="Disordered" evidence="1">
    <location>
        <begin position="1"/>
        <end position="28"/>
    </location>
</feature>
<reference evidence="2" key="1">
    <citation type="submission" date="2018-02" db="EMBL/GenBank/DDBJ databases">
        <title>Rhizophora mucronata_Transcriptome.</title>
        <authorList>
            <person name="Meera S.P."/>
            <person name="Sreeshan A."/>
            <person name="Augustine A."/>
        </authorList>
    </citation>
    <scope>NUCLEOTIDE SEQUENCE</scope>
    <source>
        <tissue evidence="2">Leaf</tissue>
    </source>
</reference>
<dbReference type="AlphaFoldDB" id="A0A2P2JSW2"/>
<dbReference type="EMBL" id="GGEC01016065">
    <property type="protein sequence ID" value="MBW96548.1"/>
    <property type="molecule type" value="Transcribed_RNA"/>
</dbReference>
<evidence type="ECO:0000313" key="2">
    <source>
        <dbReference type="EMBL" id="MBW96548.1"/>
    </source>
</evidence>